<dbReference type="OrthoDB" id="9789690at2"/>
<evidence type="ECO:0000313" key="4">
    <source>
        <dbReference type="Proteomes" id="UP000291613"/>
    </source>
</evidence>
<dbReference type="Pfam" id="PF00156">
    <property type="entry name" value="Pribosyltran"/>
    <property type="match status" value="1"/>
</dbReference>
<dbReference type="Gene3D" id="3.40.50.2020">
    <property type="match status" value="1"/>
</dbReference>
<dbReference type="EMBL" id="SIUB01000002">
    <property type="protein sequence ID" value="TBN54036.1"/>
    <property type="molecule type" value="Genomic_DNA"/>
</dbReference>
<dbReference type="Proteomes" id="UP000291613">
    <property type="component" value="Unassembled WGS sequence"/>
</dbReference>
<protein>
    <recommendedName>
        <fullName evidence="2">Phosphoribosyltransferase domain-containing protein</fullName>
    </recommendedName>
</protein>
<keyword evidence="4" id="KW-1185">Reference proteome</keyword>
<dbReference type="CDD" id="cd06223">
    <property type="entry name" value="PRTases_typeI"/>
    <property type="match status" value="1"/>
</dbReference>
<reference evidence="3 4" key="1">
    <citation type="submission" date="2019-02" db="EMBL/GenBank/DDBJ databases">
        <title>Hansschlegelia quercus sp. nov., a novel methylotrophic bacterium from buds of oak (Quercus robur L.).</title>
        <authorList>
            <person name="Agafonova N.V."/>
            <person name="Kaparullina E.N."/>
            <person name="Grouzdev D.S."/>
            <person name="Doronina N.V."/>
        </authorList>
    </citation>
    <scope>NUCLEOTIDE SEQUENCE [LARGE SCALE GENOMIC DNA]</scope>
    <source>
        <strain evidence="3 4">Dub</strain>
    </source>
</reference>
<feature type="compositionally biased region" description="Basic and acidic residues" evidence="1">
    <location>
        <begin position="55"/>
        <end position="79"/>
    </location>
</feature>
<feature type="region of interest" description="Disordered" evidence="1">
    <location>
        <begin position="1"/>
        <end position="79"/>
    </location>
</feature>
<dbReference type="InterPro" id="IPR029057">
    <property type="entry name" value="PRTase-like"/>
</dbReference>
<evidence type="ECO:0000313" key="3">
    <source>
        <dbReference type="EMBL" id="TBN54036.1"/>
    </source>
</evidence>
<evidence type="ECO:0000259" key="2">
    <source>
        <dbReference type="Pfam" id="PF00156"/>
    </source>
</evidence>
<dbReference type="SUPFAM" id="SSF53271">
    <property type="entry name" value="PRTase-like"/>
    <property type="match status" value="1"/>
</dbReference>
<feature type="compositionally biased region" description="Gly residues" evidence="1">
    <location>
        <begin position="1"/>
        <end position="10"/>
    </location>
</feature>
<dbReference type="AlphaFoldDB" id="A0A4V2JE67"/>
<organism evidence="3 4">
    <name type="scientific">Hansschlegelia quercus</name>
    <dbReference type="NCBI Taxonomy" id="2528245"/>
    <lineage>
        <taxon>Bacteria</taxon>
        <taxon>Pseudomonadati</taxon>
        <taxon>Pseudomonadota</taxon>
        <taxon>Alphaproteobacteria</taxon>
        <taxon>Hyphomicrobiales</taxon>
        <taxon>Methylopilaceae</taxon>
        <taxon>Hansschlegelia</taxon>
    </lineage>
</organism>
<proteinExistence type="predicted"/>
<comment type="caution">
    <text evidence="3">The sequence shown here is derived from an EMBL/GenBank/DDBJ whole genome shotgun (WGS) entry which is preliminary data.</text>
</comment>
<gene>
    <name evidence="3" type="ORF">EYR15_04015</name>
</gene>
<evidence type="ECO:0000256" key="1">
    <source>
        <dbReference type="SAM" id="MobiDB-lite"/>
    </source>
</evidence>
<name>A0A4V2JE67_9HYPH</name>
<accession>A0A4V2JE67</accession>
<dbReference type="InterPro" id="IPR000836">
    <property type="entry name" value="PRTase_dom"/>
</dbReference>
<feature type="domain" description="Phosphoribosyltransferase" evidence="2">
    <location>
        <begin position="164"/>
        <end position="315"/>
    </location>
</feature>
<sequence>MAVADAGGGRARQSPRPGLPEPLVRDLRPRRVRGRSPRRAVDRERRLRGVRKGGARPDRLGDHRRFGGEPRRSASRDGRWRARRGLWRSGLRRLLGEPAQSRTSCARIARHLRRRSGERFRARPAPGARRRHRRPAGERALKVVTLDDPRFGATCLDLWDAATAGKAPDFLVGIRTGGYVVAERMMREARPAATTLLPITRRRNTTAAKNASPLVGKVLRALPYVVTDKIRVVEHRILTAKREKASPGATPKEWSPDPAEGAALTEAIRARPGASVLIVDDAVDTGATLLAVKRFVEAISPSASVRSAVLVTTTAEPIARADVSLHTNVLLRFPWSNDFVA</sequence>